<feature type="compositionally biased region" description="Low complexity" evidence="1">
    <location>
        <begin position="48"/>
        <end position="61"/>
    </location>
</feature>
<feature type="compositionally biased region" description="Basic and acidic residues" evidence="1">
    <location>
        <begin position="203"/>
        <end position="212"/>
    </location>
</feature>
<keyword evidence="3" id="KW-1185">Reference proteome</keyword>
<feature type="compositionally biased region" description="Basic residues" evidence="1">
    <location>
        <begin position="278"/>
        <end position="294"/>
    </location>
</feature>
<evidence type="ECO:0000256" key="1">
    <source>
        <dbReference type="SAM" id="MobiDB-lite"/>
    </source>
</evidence>
<comment type="caution">
    <text evidence="2">The sequence shown here is derived from an EMBL/GenBank/DDBJ whole genome shotgun (WGS) entry which is preliminary data.</text>
</comment>
<dbReference type="AlphaFoldDB" id="A0AAN6N107"/>
<feature type="compositionally biased region" description="Basic and acidic residues" evidence="1">
    <location>
        <begin position="295"/>
        <end position="309"/>
    </location>
</feature>
<accession>A0AAN6N107</accession>
<sequence>MAERSNGRTVIVISNDGHDVRRESLTDPRQQRPPPLASRGSPPQQSGRYPPYFPRASARRPSPARPPPPQYSHPSSAFPSSPRSSDNFAPRGDSARRPPAGHEQTASDYQPSMRPYHPRHEDTYYSADTSGRYAPAPLPPIPAPEVIRYSYVEQGRSSSRQAPPERGYTSGADHIRNAFPHVPSSGDQRNNEEWTQRGRSRHRDPSVERDPYPEDDDTVVPEDSVSCVGEARHSSHLPMDDRTVVPDDSISCVGKASHNRRPPEDGHRRWALNLVGRSKSKPGHGHRHRHRHRHGDGDVDRDGRDDKGSRTSIPQTAHVDVHGVTHIINTVTLRRKGR</sequence>
<proteinExistence type="predicted"/>
<evidence type="ECO:0000313" key="2">
    <source>
        <dbReference type="EMBL" id="KAK3936359.1"/>
    </source>
</evidence>
<gene>
    <name evidence="2" type="ORF">QBC46DRAFT_452796</name>
</gene>
<evidence type="ECO:0000313" key="3">
    <source>
        <dbReference type="Proteomes" id="UP001303473"/>
    </source>
</evidence>
<reference evidence="3" key="1">
    <citation type="journal article" date="2023" name="Mol. Phylogenet. Evol.">
        <title>Genome-scale phylogeny and comparative genomics of the fungal order Sordariales.</title>
        <authorList>
            <person name="Hensen N."/>
            <person name="Bonometti L."/>
            <person name="Westerberg I."/>
            <person name="Brannstrom I.O."/>
            <person name="Guillou S."/>
            <person name="Cros-Aarteil S."/>
            <person name="Calhoun S."/>
            <person name="Haridas S."/>
            <person name="Kuo A."/>
            <person name="Mondo S."/>
            <person name="Pangilinan J."/>
            <person name="Riley R."/>
            <person name="LaButti K."/>
            <person name="Andreopoulos B."/>
            <person name="Lipzen A."/>
            <person name="Chen C."/>
            <person name="Yan M."/>
            <person name="Daum C."/>
            <person name="Ng V."/>
            <person name="Clum A."/>
            <person name="Steindorff A."/>
            <person name="Ohm R.A."/>
            <person name="Martin F."/>
            <person name="Silar P."/>
            <person name="Natvig D.O."/>
            <person name="Lalanne C."/>
            <person name="Gautier V."/>
            <person name="Ament-Velasquez S.L."/>
            <person name="Kruys A."/>
            <person name="Hutchinson M.I."/>
            <person name="Powell A.J."/>
            <person name="Barry K."/>
            <person name="Miller A.N."/>
            <person name="Grigoriev I.V."/>
            <person name="Debuchy R."/>
            <person name="Gladieux P."/>
            <person name="Hiltunen Thoren M."/>
            <person name="Johannesson H."/>
        </authorList>
    </citation>
    <scope>NUCLEOTIDE SEQUENCE [LARGE SCALE GENOMIC DNA]</scope>
    <source>
        <strain evidence="3">CBS 340.73</strain>
    </source>
</reference>
<dbReference type="Proteomes" id="UP001303473">
    <property type="component" value="Unassembled WGS sequence"/>
</dbReference>
<organism evidence="2 3">
    <name type="scientific">Diplogelasinospora grovesii</name>
    <dbReference type="NCBI Taxonomy" id="303347"/>
    <lineage>
        <taxon>Eukaryota</taxon>
        <taxon>Fungi</taxon>
        <taxon>Dikarya</taxon>
        <taxon>Ascomycota</taxon>
        <taxon>Pezizomycotina</taxon>
        <taxon>Sordariomycetes</taxon>
        <taxon>Sordariomycetidae</taxon>
        <taxon>Sordariales</taxon>
        <taxon>Diplogelasinosporaceae</taxon>
        <taxon>Diplogelasinospora</taxon>
    </lineage>
</organism>
<protein>
    <submittedName>
        <fullName evidence="2">Uncharacterized protein</fullName>
    </submittedName>
</protein>
<feature type="compositionally biased region" description="Low complexity" evidence="1">
    <location>
        <begin position="72"/>
        <end position="85"/>
    </location>
</feature>
<dbReference type="EMBL" id="MU853886">
    <property type="protein sequence ID" value="KAK3936359.1"/>
    <property type="molecule type" value="Genomic_DNA"/>
</dbReference>
<name>A0AAN6N107_9PEZI</name>
<feature type="compositionally biased region" description="Basic and acidic residues" evidence="1">
    <location>
        <begin position="230"/>
        <end position="245"/>
    </location>
</feature>
<feature type="region of interest" description="Disordered" evidence="1">
    <location>
        <begin position="1"/>
        <end position="315"/>
    </location>
</feature>
<feature type="compositionally biased region" description="Basic and acidic residues" evidence="1">
    <location>
        <begin position="16"/>
        <end position="30"/>
    </location>
</feature>